<dbReference type="InterPro" id="IPR042172">
    <property type="entry name" value="Adenosylhomocyst_ase-like_sf"/>
</dbReference>
<sequence length="209" mass="22978">MVVVGYGWCGRGVSMRAKGHGANVAVVEVDAVKALEAAMDGFRVMNMMAAAKIGDIFVTVTGDKHVIDLKHIRVMKSGAILANSGHFDVEINVAGLEKIKKTKRTIRKFLEEYTLKSGKKIYLLGEGRLVNLAAAEGHPAEVMDLSFANQSLAAEFLVKNKGNLESKVYVLPKKLDQMVARLKLKVMGMGLEKLTREQKKYLNSWKEGT</sequence>
<feature type="domain" description="S-adenosyl-L-homocysteine hydrolase NAD binding" evidence="5">
    <location>
        <begin position="1"/>
        <end position="137"/>
    </location>
</feature>
<comment type="cofactor">
    <cofactor evidence="1">
        <name>NAD(+)</name>
        <dbReference type="ChEBI" id="CHEBI:57540"/>
    </cofactor>
</comment>
<evidence type="ECO:0000256" key="3">
    <source>
        <dbReference type="ARBA" id="ARBA00022563"/>
    </source>
</evidence>
<reference evidence="6 7" key="1">
    <citation type="journal article" date="2015" name="Nature">
        <title>rRNA introns, odd ribosomes, and small enigmatic genomes across a large radiation of phyla.</title>
        <authorList>
            <person name="Brown C.T."/>
            <person name="Hug L.A."/>
            <person name="Thomas B.C."/>
            <person name="Sharon I."/>
            <person name="Castelle C.J."/>
            <person name="Singh A."/>
            <person name="Wilkins M.J."/>
            <person name="Williams K.H."/>
            <person name="Banfield J.F."/>
        </authorList>
    </citation>
    <scope>NUCLEOTIDE SEQUENCE [LARGE SCALE GENOMIC DNA]</scope>
</reference>
<dbReference type="AlphaFoldDB" id="A0A0G1C1D9"/>
<dbReference type="GO" id="GO:0033353">
    <property type="term" value="P:S-adenosylmethionine cycle"/>
    <property type="evidence" value="ECO:0007669"/>
    <property type="project" value="TreeGrafter"/>
</dbReference>
<dbReference type="Proteomes" id="UP000034213">
    <property type="component" value="Unassembled WGS sequence"/>
</dbReference>
<dbReference type="EMBL" id="LCEW01000034">
    <property type="protein sequence ID" value="KKS79450.1"/>
    <property type="molecule type" value="Genomic_DNA"/>
</dbReference>
<dbReference type="SUPFAM" id="SSF51735">
    <property type="entry name" value="NAD(P)-binding Rossmann-fold domains"/>
    <property type="match status" value="1"/>
</dbReference>
<name>A0A0G1C1D9_9BACT</name>
<dbReference type="GO" id="GO:0004013">
    <property type="term" value="F:adenosylhomocysteinase activity"/>
    <property type="evidence" value="ECO:0007669"/>
    <property type="project" value="TreeGrafter"/>
</dbReference>
<dbReference type="InterPro" id="IPR036291">
    <property type="entry name" value="NAD(P)-bd_dom_sf"/>
</dbReference>
<proteinExistence type="inferred from homology"/>
<dbReference type="Pfam" id="PF00670">
    <property type="entry name" value="AdoHcyase_NAD"/>
    <property type="match status" value="1"/>
</dbReference>
<dbReference type="Gene3D" id="3.40.50.720">
    <property type="entry name" value="NAD(P)-binding Rossmann-like Domain"/>
    <property type="match status" value="1"/>
</dbReference>
<evidence type="ECO:0000259" key="5">
    <source>
        <dbReference type="SMART" id="SM00997"/>
    </source>
</evidence>
<dbReference type="PATRIC" id="fig|1618369.3.peg.470"/>
<dbReference type="SMART" id="SM00996">
    <property type="entry name" value="AdoHcyase"/>
    <property type="match status" value="1"/>
</dbReference>
<evidence type="ECO:0000313" key="7">
    <source>
        <dbReference type="Proteomes" id="UP000034213"/>
    </source>
</evidence>
<comment type="caution">
    <text evidence="6">The sequence shown here is derived from an EMBL/GenBank/DDBJ whole genome shotgun (WGS) entry which is preliminary data.</text>
</comment>
<evidence type="ECO:0000256" key="4">
    <source>
        <dbReference type="ARBA" id="ARBA00023027"/>
    </source>
</evidence>
<dbReference type="GO" id="GO:0005829">
    <property type="term" value="C:cytosol"/>
    <property type="evidence" value="ECO:0007669"/>
    <property type="project" value="TreeGrafter"/>
</dbReference>
<dbReference type="SMART" id="SM00997">
    <property type="entry name" value="AdoHcyase_NAD"/>
    <property type="match status" value="1"/>
</dbReference>
<evidence type="ECO:0000256" key="2">
    <source>
        <dbReference type="ARBA" id="ARBA00007122"/>
    </source>
</evidence>
<comment type="similarity">
    <text evidence="2">Belongs to the adenosylhomocysteinase family.</text>
</comment>
<dbReference type="PANTHER" id="PTHR23420">
    <property type="entry name" value="ADENOSYLHOMOCYSTEINASE"/>
    <property type="match status" value="1"/>
</dbReference>
<keyword evidence="3" id="KW-0554">One-carbon metabolism</keyword>
<organism evidence="6 7">
    <name type="scientific">Candidatus Beckwithbacteria bacterium GW2011_GWA2_43_10</name>
    <dbReference type="NCBI Taxonomy" id="1618369"/>
    <lineage>
        <taxon>Bacteria</taxon>
        <taxon>Candidatus Beckwithiibacteriota</taxon>
    </lineage>
</organism>
<dbReference type="InterPro" id="IPR000043">
    <property type="entry name" value="Adenosylhomocysteinase-like"/>
</dbReference>
<dbReference type="InterPro" id="IPR015878">
    <property type="entry name" value="Ado_hCys_hydrolase_NAD-bd"/>
</dbReference>
<dbReference type="Gene3D" id="3.40.50.1480">
    <property type="entry name" value="Adenosylhomocysteinase-like"/>
    <property type="match status" value="1"/>
</dbReference>
<dbReference type="STRING" id="1618369.UV54_C0034G0001"/>
<protein>
    <submittedName>
        <fullName evidence="6">Adenosylhomocysteinase</fullName>
    </submittedName>
</protein>
<dbReference type="SUPFAM" id="SSF52283">
    <property type="entry name" value="Formate/glycerate dehydrogenase catalytic domain-like"/>
    <property type="match status" value="1"/>
</dbReference>
<dbReference type="NCBIfam" id="NF004005">
    <property type="entry name" value="PRK05476.2-3"/>
    <property type="match status" value="1"/>
</dbReference>
<gene>
    <name evidence="6" type="ORF">UV54_C0034G0001</name>
</gene>
<evidence type="ECO:0000313" key="6">
    <source>
        <dbReference type="EMBL" id="KKS79450.1"/>
    </source>
</evidence>
<keyword evidence="4" id="KW-0520">NAD</keyword>
<evidence type="ECO:0000256" key="1">
    <source>
        <dbReference type="ARBA" id="ARBA00001911"/>
    </source>
</evidence>
<accession>A0A0G1C1D9</accession>
<dbReference type="GO" id="GO:0006730">
    <property type="term" value="P:one-carbon metabolic process"/>
    <property type="evidence" value="ECO:0007669"/>
    <property type="project" value="UniProtKB-KW"/>
</dbReference>
<dbReference type="PANTHER" id="PTHR23420:SF0">
    <property type="entry name" value="ADENOSYLHOMOCYSTEINASE"/>
    <property type="match status" value="1"/>
</dbReference>